<evidence type="ECO:0008006" key="5">
    <source>
        <dbReference type="Google" id="ProtNLM"/>
    </source>
</evidence>
<reference evidence="3" key="1">
    <citation type="submission" date="2020-12" db="EMBL/GenBank/DDBJ databases">
        <title>Desulfobium dissulfuricans gen. nov., sp. nov., a novel mesophilic, sulfate-reducing bacterium isolated from a deep-sea hydrothermal vent.</title>
        <authorList>
            <person name="Hashimoto Y."/>
            <person name="Tame A."/>
            <person name="Sawayama S."/>
            <person name="Miyazaki J."/>
            <person name="Takai K."/>
            <person name="Nakagawa S."/>
        </authorList>
    </citation>
    <scope>NUCLEOTIDE SEQUENCE</scope>
    <source>
        <strain evidence="3">GF1</strain>
    </source>
</reference>
<proteinExistence type="inferred from homology"/>
<dbReference type="EMBL" id="AP024233">
    <property type="protein sequence ID" value="BCO09733.1"/>
    <property type="molecule type" value="Genomic_DNA"/>
</dbReference>
<gene>
    <name evidence="3" type="ORF">GF1_21090</name>
</gene>
<evidence type="ECO:0000256" key="2">
    <source>
        <dbReference type="ARBA" id="ARBA00022649"/>
    </source>
</evidence>
<sequence length="99" mass="11780">MAKKYKVNITFNAKTDLEHIFFYIAEDSINNAKKFILELEEKIYRLDTMPERFALIPENIFFGTDYRQITHNKYRVIYKISGNSVFIMRVIHGAKLLDL</sequence>
<evidence type="ECO:0000256" key="1">
    <source>
        <dbReference type="ARBA" id="ARBA00006226"/>
    </source>
</evidence>
<dbReference type="KEGG" id="ddu:GF1_21090"/>
<evidence type="ECO:0000313" key="3">
    <source>
        <dbReference type="EMBL" id="BCO09733.1"/>
    </source>
</evidence>
<comment type="similarity">
    <text evidence="1">Belongs to the RelE toxin family.</text>
</comment>
<keyword evidence="2" id="KW-1277">Toxin-antitoxin system</keyword>
<dbReference type="AlphaFoldDB" id="A0A915XKU8"/>
<dbReference type="Pfam" id="PF05016">
    <property type="entry name" value="ParE_toxin"/>
    <property type="match status" value="1"/>
</dbReference>
<dbReference type="PANTHER" id="PTHR33755">
    <property type="entry name" value="TOXIN PARE1-RELATED"/>
    <property type="match status" value="1"/>
</dbReference>
<keyword evidence="4" id="KW-1185">Reference proteome</keyword>
<dbReference type="Gene3D" id="3.30.2310.20">
    <property type="entry name" value="RelE-like"/>
    <property type="match status" value="1"/>
</dbReference>
<protein>
    <recommendedName>
        <fullName evidence="5">Plasmid stabilization system protein</fullName>
    </recommendedName>
</protein>
<dbReference type="RefSeq" id="WP_267926486.1">
    <property type="nucleotide sequence ID" value="NZ_AP024233.1"/>
</dbReference>
<dbReference type="InterPro" id="IPR051803">
    <property type="entry name" value="TA_system_RelE-like_toxin"/>
</dbReference>
<organism evidence="3 4">
    <name type="scientific">Desulfolithobacter dissulfuricans</name>
    <dbReference type="NCBI Taxonomy" id="2795293"/>
    <lineage>
        <taxon>Bacteria</taxon>
        <taxon>Pseudomonadati</taxon>
        <taxon>Thermodesulfobacteriota</taxon>
        <taxon>Desulfobulbia</taxon>
        <taxon>Desulfobulbales</taxon>
        <taxon>Desulfobulbaceae</taxon>
        <taxon>Desulfolithobacter</taxon>
    </lineage>
</organism>
<name>A0A915XKU8_9BACT</name>
<dbReference type="InterPro" id="IPR035093">
    <property type="entry name" value="RelE/ParE_toxin_dom_sf"/>
</dbReference>
<dbReference type="Proteomes" id="UP001063350">
    <property type="component" value="Chromosome"/>
</dbReference>
<accession>A0A915XKU8</accession>
<dbReference type="InterPro" id="IPR007712">
    <property type="entry name" value="RelE/ParE_toxin"/>
</dbReference>
<evidence type="ECO:0000313" key="4">
    <source>
        <dbReference type="Proteomes" id="UP001063350"/>
    </source>
</evidence>